<evidence type="ECO:0000256" key="2">
    <source>
        <dbReference type="SAM" id="MobiDB-lite"/>
    </source>
</evidence>
<gene>
    <name evidence="5" type="ORF">M430DRAFT_36286</name>
</gene>
<protein>
    <recommendedName>
        <fullName evidence="7">Tyrosine specific protein phosphatases domain-containing protein</fullName>
    </recommendedName>
</protein>
<evidence type="ECO:0000256" key="1">
    <source>
        <dbReference type="ARBA" id="ARBA00009649"/>
    </source>
</evidence>
<dbReference type="Gene3D" id="3.90.190.10">
    <property type="entry name" value="Protein tyrosine phosphatase superfamily"/>
    <property type="match status" value="1"/>
</dbReference>
<dbReference type="InParanoid" id="A0A2T3AWW8"/>
<dbReference type="EMBL" id="KZ679014">
    <property type="protein sequence ID" value="PSS13153.1"/>
    <property type="molecule type" value="Genomic_DNA"/>
</dbReference>
<feature type="region of interest" description="Disordered" evidence="2">
    <location>
        <begin position="335"/>
        <end position="385"/>
    </location>
</feature>
<dbReference type="InterPro" id="IPR003595">
    <property type="entry name" value="Tyr_Pase_cat"/>
</dbReference>
<feature type="compositionally biased region" description="Acidic residues" evidence="2">
    <location>
        <begin position="367"/>
        <end position="378"/>
    </location>
</feature>
<evidence type="ECO:0000313" key="5">
    <source>
        <dbReference type="EMBL" id="PSS13153.1"/>
    </source>
</evidence>
<dbReference type="InterPro" id="IPR000387">
    <property type="entry name" value="Tyr_Pase_dom"/>
</dbReference>
<keyword evidence="6" id="KW-1185">Reference proteome</keyword>
<dbReference type="Proteomes" id="UP000241818">
    <property type="component" value="Unassembled WGS sequence"/>
</dbReference>
<dbReference type="InterPro" id="IPR029021">
    <property type="entry name" value="Prot-tyrosine_phosphatase-like"/>
</dbReference>
<sequence>MATSKRAHSRATSPLSASEPVPKFLSLPLGVLNQKFKSINAHEASLRADPAAIFSHPMAVARNRYPDVHPWSHNRVHLHALPFPYINASPIDLGRPRENFIATQGPLERDMGLGHFWEMVWQEACEVIVMLTRVVEEGKEKCGVYYPETVGEVKELEGWGSVECASLREEFRTEIRELKVVKRSQEEGEERVEERVVRHFLFLGWPDYEIPVTREDQDALLELIRMSRFQIDEVSNEDGEKVTPPRIVHCSAGVGRTGTFIALDYLLQELDDGRFDDMVNGEDDETDSEKQNVDPVFETVKKLREQRMYMVYKPGQYAFIYQMLRQRWEARKKGVQTPSIGGEGLENVQVSPTKKRKLVQNGSGNELDVDTKDDDELDVDTKEDS</sequence>
<dbReference type="OrthoDB" id="10253954at2759"/>
<dbReference type="STRING" id="857342.A0A2T3AWW8"/>
<dbReference type="CDD" id="cd18533">
    <property type="entry name" value="PTP_fungal"/>
    <property type="match status" value="1"/>
</dbReference>
<feature type="domain" description="Tyrosine specific protein phosphatases" evidence="4">
    <location>
        <begin position="221"/>
        <end position="318"/>
    </location>
</feature>
<dbReference type="Pfam" id="PF00102">
    <property type="entry name" value="Y_phosphatase"/>
    <property type="match status" value="1"/>
</dbReference>
<dbReference type="SUPFAM" id="SSF52799">
    <property type="entry name" value="(Phosphotyrosine protein) phosphatases II"/>
    <property type="match status" value="1"/>
</dbReference>
<evidence type="ECO:0000259" key="3">
    <source>
        <dbReference type="PROSITE" id="PS50055"/>
    </source>
</evidence>
<dbReference type="SMART" id="SM00404">
    <property type="entry name" value="PTPc_motif"/>
    <property type="match status" value="1"/>
</dbReference>
<dbReference type="AlphaFoldDB" id="A0A2T3AWW8"/>
<dbReference type="InterPro" id="IPR016130">
    <property type="entry name" value="Tyr_Pase_AS"/>
</dbReference>
<dbReference type="PROSITE" id="PS50056">
    <property type="entry name" value="TYR_PHOSPHATASE_2"/>
    <property type="match status" value="1"/>
</dbReference>
<reference evidence="5 6" key="1">
    <citation type="journal article" date="2018" name="New Phytol.">
        <title>Comparative genomics and transcriptomics depict ericoid mycorrhizal fungi as versatile saprotrophs and plant mutualists.</title>
        <authorList>
            <person name="Martino E."/>
            <person name="Morin E."/>
            <person name="Grelet G.A."/>
            <person name="Kuo A."/>
            <person name="Kohler A."/>
            <person name="Daghino S."/>
            <person name="Barry K.W."/>
            <person name="Cichocki N."/>
            <person name="Clum A."/>
            <person name="Dockter R.B."/>
            <person name="Hainaut M."/>
            <person name="Kuo R.C."/>
            <person name="LaButti K."/>
            <person name="Lindahl B.D."/>
            <person name="Lindquist E.A."/>
            <person name="Lipzen A."/>
            <person name="Khouja H.R."/>
            <person name="Magnuson J."/>
            <person name="Murat C."/>
            <person name="Ohm R.A."/>
            <person name="Singer S.W."/>
            <person name="Spatafora J.W."/>
            <person name="Wang M."/>
            <person name="Veneault-Fourrey C."/>
            <person name="Henrissat B."/>
            <person name="Grigoriev I.V."/>
            <person name="Martin F.M."/>
            <person name="Perotto S."/>
        </authorList>
    </citation>
    <scope>NUCLEOTIDE SEQUENCE [LARGE SCALE GENOMIC DNA]</scope>
    <source>
        <strain evidence="5 6">ATCC 22711</strain>
    </source>
</reference>
<dbReference type="PANTHER" id="PTHR19134:SF449">
    <property type="entry name" value="TYROSINE-PROTEIN PHOSPHATASE 1"/>
    <property type="match status" value="1"/>
</dbReference>
<comment type="similarity">
    <text evidence="1">Belongs to the protein-tyrosine phosphatase family. Non-receptor class subfamily.</text>
</comment>
<dbReference type="InterPro" id="IPR050348">
    <property type="entry name" value="Protein-Tyr_Phosphatase"/>
</dbReference>
<feature type="domain" description="Tyrosine-protein phosphatase" evidence="3">
    <location>
        <begin position="32"/>
        <end position="327"/>
    </location>
</feature>
<dbReference type="SMART" id="SM00194">
    <property type="entry name" value="PTPc"/>
    <property type="match status" value="1"/>
</dbReference>
<dbReference type="PANTHER" id="PTHR19134">
    <property type="entry name" value="RECEPTOR-TYPE TYROSINE-PROTEIN PHOSPHATASE"/>
    <property type="match status" value="1"/>
</dbReference>
<dbReference type="InterPro" id="IPR000242">
    <property type="entry name" value="PTP_cat"/>
</dbReference>
<organism evidence="5 6">
    <name type="scientific">Amorphotheca resinae ATCC 22711</name>
    <dbReference type="NCBI Taxonomy" id="857342"/>
    <lineage>
        <taxon>Eukaryota</taxon>
        <taxon>Fungi</taxon>
        <taxon>Dikarya</taxon>
        <taxon>Ascomycota</taxon>
        <taxon>Pezizomycotina</taxon>
        <taxon>Leotiomycetes</taxon>
        <taxon>Helotiales</taxon>
        <taxon>Amorphothecaceae</taxon>
        <taxon>Amorphotheca</taxon>
    </lineage>
</organism>
<accession>A0A2T3AWW8</accession>
<dbReference type="GO" id="GO:0004725">
    <property type="term" value="F:protein tyrosine phosphatase activity"/>
    <property type="evidence" value="ECO:0007669"/>
    <property type="project" value="InterPro"/>
</dbReference>
<evidence type="ECO:0000259" key="4">
    <source>
        <dbReference type="PROSITE" id="PS50056"/>
    </source>
</evidence>
<name>A0A2T3AWW8_AMORE</name>
<dbReference type="RefSeq" id="XP_024719144.1">
    <property type="nucleotide sequence ID" value="XM_024866901.1"/>
</dbReference>
<dbReference type="GeneID" id="36574982"/>
<evidence type="ECO:0008006" key="7">
    <source>
        <dbReference type="Google" id="ProtNLM"/>
    </source>
</evidence>
<dbReference type="PROSITE" id="PS50055">
    <property type="entry name" value="TYR_PHOSPHATASE_PTP"/>
    <property type="match status" value="1"/>
</dbReference>
<dbReference type="PRINTS" id="PR00700">
    <property type="entry name" value="PRTYPHPHTASE"/>
</dbReference>
<evidence type="ECO:0000313" key="6">
    <source>
        <dbReference type="Proteomes" id="UP000241818"/>
    </source>
</evidence>
<proteinExistence type="inferred from homology"/>
<dbReference type="PROSITE" id="PS00383">
    <property type="entry name" value="TYR_PHOSPHATASE_1"/>
    <property type="match status" value="1"/>
</dbReference>